<comment type="caution">
    <text evidence="1">The sequence shown here is derived from an EMBL/GenBank/DDBJ whole genome shotgun (WGS) entry which is preliminary data.</text>
</comment>
<proteinExistence type="predicted"/>
<dbReference type="Gene3D" id="3.60.10.10">
    <property type="entry name" value="Endonuclease/exonuclease/phosphatase"/>
    <property type="match status" value="1"/>
</dbReference>
<evidence type="ECO:0000313" key="2">
    <source>
        <dbReference type="Proteomes" id="UP000198211"/>
    </source>
</evidence>
<dbReference type="InterPro" id="IPR036691">
    <property type="entry name" value="Endo/exonu/phosph_ase_sf"/>
</dbReference>
<dbReference type="AlphaFoldDB" id="A0A225VQ98"/>
<protein>
    <recommendedName>
        <fullName evidence="3">Endonuclease/exonuclease/phosphatase domain-containing protein</fullName>
    </recommendedName>
</protein>
<dbReference type="OrthoDB" id="122000at2759"/>
<dbReference type="EMBL" id="NBNE01003601">
    <property type="protein sequence ID" value="OWZ07284.1"/>
    <property type="molecule type" value="Genomic_DNA"/>
</dbReference>
<dbReference type="Proteomes" id="UP000198211">
    <property type="component" value="Unassembled WGS sequence"/>
</dbReference>
<keyword evidence="2" id="KW-1185">Reference proteome</keyword>
<dbReference type="SUPFAM" id="SSF56219">
    <property type="entry name" value="DNase I-like"/>
    <property type="match status" value="1"/>
</dbReference>
<reference evidence="2" key="1">
    <citation type="submission" date="2017-03" db="EMBL/GenBank/DDBJ databases">
        <title>Phytopthora megakarya and P. palmivora, two closely related causual agents of cacao black pod achieved similar genome size and gene model numbers by different mechanisms.</title>
        <authorList>
            <person name="Ali S."/>
            <person name="Shao J."/>
            <person name="Larry D.J."/>
            <person name="Kronmiller B."/>
            <person name="Shen D."/>
            <person name="Strem M.D."/>
            <person name="Melnick R.L."/>
            <person name="Guiltinan M.J."/>
            <person name="Tyler B.M."/>
            <person name="Meinhardt L.W."/>
            <person name="Bailey B.A."/>
        </authorList>
    </citation>
    <scope>NUCLEOTIDE SEQUENCE [LARGE SCALE GENOMIC DNA]</scope>
    <source>
        <strain evidence="2">zdho120</strain>
    </source>
</reference>
<accession>A0A225VQ98</accession>
<gene>
    <name evidence="1" type="ORF">PHMEG_00020342</name>
</gene>
<organism evidence="1 2">
    <name type="scientific">Phytophthora megakarya</name>
    <dbReference type="NCBI Taxonomy" id="4795"/>
    <lineage>
        <taxon>Eukaryota</taxon>
        <taxon>Sar</taxon>
        <taxon>Stramenopiles</taxon>
        <taxon>Oomycota</taxon>
        <taxon>Peronosporomycetes</taxon>
        <taxon>Peronosporales</taxon>
        <taxon>Peronosporaceae</taxon>
        <taxon>Phytophthora</taxon>
    </lineage>
</organism>
<evidence type="ECO:0000313" key="1">
    <source>
        <dbReference type="EMBL" id="OWZ07284.1"/>
    </source>
</evidence>
<sequence>MILATRFRQVPSGICSSLAGLSFAPNPALGSIRKQQDTLPQDLRRYRFDILPIQETRICTLDKKRIGDYTLPVTQGRHVIGFAVSPRIRPYLHCYWADRIGVLQLLLPHTGPVNTVTAYAPHSGQPLAEVDRFYADLSDTLDQLPRRNIAFVAGDFNAKLGHQINGEAFMGPHARDIHNRDGHKLVLLYNCGTWALTPSELSGLESFHRRQLRTVLNVRCPQRIGNATLYEICQERPLRRRNTAARWRLFGHILRRPKIPAYTQMAAYFDPSSMGTWRGRPRTTLPVVLDADLVSSGYAKGLWTSHDLEQLRLLAQAKSKWKALERAIVAALPPKKDPTYSDTTLCRRLAKLSLATA</sequence>
<evidence type="ECO:0008006" key="3">
    <source>
        <dbReference type="Google" id="ProtNLM"/>
    </source>
</evidence>
<name>A0A225VQ98_9STRA</name>